<evidence type="ECO:0000313" key="1">
    <source>
        <dbReference type="Proteomes" id="UP000887576"/>
    </source>
</evidence>
<organism evidence="1 2">
    <name type="scientific">Panagrolaimus sp. JU765</name>
    <dbReference type="NCBI Taxonomy" id="591449"/>
    <lineage>
        <taxon>Eukaryota</taxon>
        <taxon>Metazoa</taxon>
        <taxon>Ecdysozoa</taxon>
        <taxon>Nematoda</taxon>
        <taxon>Chromadorea</taxon>
        <taxon>Rhabditida</taxon>
        <taxon>Tylenchina</taxon>
        <taxon>Panagrolaimomorpha</taxon>
        <taxon>Panagrolaimoidea</taxon>
        <taxon>Panagrolaimidae</taxon>
        <taxon>Panagrolaimus</taxon>
    </lineage>
</organism>
<name>A0AC34PWP8_9BILA</name>
<dbReference type="WBParaSite" id="JU765_v2.g10707.t1">
    <property type="protein sequence ID" value="JU765_v2.g10707.t1"/>
    <property type="gene ID" value="JU765_v2.g10707"/>
</dbReference>
<dbReference type="Proteomes" id="UP000887576">
    <property type="component" value="Unplaced"/>
</dbReference>
<reference evidence="2" key="1">
    <citation type="submission" date="2022-11" db="UniProtKB">
        <authorList>
            <consortium name="WormBaseParasite"/>
        </authorList>
    </citation>
    <scope>IDENTIFICATION</scope>
</reference>
<accession>A0AC34PWP8</accession>
<evidence type="ECO:0000313" key="2">
    <source>
        <dbReference type="WBParaSite" id="JU765_v2.g10707.t1"/>
    </source>
</evidence>
<sequence length="104" mass="11660">MCPNLSISGHQPQNILITGGCGFIGSNFINFMYNKWSDAVFVNFDKLAVGADPEHVAKEVQENGRYHFIRGDLMDLDVISVVLQQFKIDTVIHFAAITHVDESY</sequence>
<protein>
    <submittedName>
        <fullName evidence="2">NAD(P)-binding domain-containing protein</fullName>
    </submittedName>
</protein>
<proteinExistence type="predicted"/>